<name>A0A067RHU1_ZOONE</name>
<dbReference type="AlphaFoldDB" id="A0A067RHU1"/>
<dbReference type="InParanoid" id="A0A067RHU1"/>
<evidence type="ECO:0000313" key="2">
    <source>
        <dbReference type="EMBL" id="KDR19905.1"/>
    </source>
</evidence>
<proteinExistence type="predicted"/>
<gene>
    <name evidence="2" type="ORF">L798_05731</name>
</gene>
<evidence type="ECO:0000256" key="1">
    <source>
        <dbReference type="SAM" id="Phobius"/>
    </source>
</evidence>
<dbReference type="Proteomes" id="UP000027135">
    <property type="component" value="Unassembled WGS sequence"/>
</dbReference>
<keyword evidence="3" id="KW-1185">Reference proteome</keyword>
<keyword evidence="1" id="KW-1133">Transmembrane helix</keyword>
<protein>
    <submittedName>
        <fullName evidence="2">Uncharacterized protein</fullName>
    </submittedName>
</protein>
<dbReference type="EMBL" id="KK852626">
    <property type="protein sequence ID" value="KDR19905.1"/>
    <property type="molecule type" value="Genomic_DNA"/>
</dbReference>
<evidence type="ECO:0000313" key="3">
    <source>
        <dbReference type="Proteomes" id="UP000027135"/>
    </source>
</evidence>
<accession>A0A067RHU1</accession>
<keyword evidence="1" id="KW-0472">Membrane</keyword>
<feature type="transmembrane region" description="Helical" evidence="1">
    <location>
        <begin position="20"/>
        <end position="45"/>
    </location>
</feature>
<sequence length="49" mass="5711">MENQIMVIPLEWAAIHPEPLLAYLYVYVLLQFVLLSAAELQLIWLQLTV</sequence>
<keyword evidence="1" id="KW-0812">Transmembrane</keyword>
<reference evidence="2 3" key="1">
    <citation type="journal article" date="2014" name="Nat. Commun.">
        <title>Molecular traces of alternative social organization in a termite genome.</title>
        <authorList>
            <person name="Terrapon N."/>
            <person name="Li C."/>
            <person name="Robertson H.M."/>
            <person name="Ji L."/>
            <person name="Meng X."/>
            <person name="Booth W."/>
            <person name="Chen Z."/>
            <person name="Childers C.P."/>
            <person name="Glastad K.M."/>
            <person name="Gokhale K."/>
            <person name="Gowin J."/>
            <person name="Gronenberg W."/>
            <person name="Hermansen R.A."/>
            <person name="Hu H."/>
            <person name="Hunt B.G."/>
            <person name="Huylmans A.K."/>
            <person name="Khalil S.M."/>
            <person name="Mitchell R.D."/>
            <person name="Munoz-Torres M.C."/>
            <person name="Mustard J.A."/>
            <person name="Pan H."/>
            <person name="Reese J.T."/>
            <person name="Scharf M.E."/>
            <person name="Sun F."/>
            <person name="Vogel H."/>
            <person name="Xiao J."/>
            <person name="Yang W."/>
            <person name="Yang Z."/>
            <person name="Yang Z."/>
            <person name="Zhou J."/>
            <person name="Zhu J."/>
            <person name="Brent C.S."/>
            <person name="Elsik C.G."/>
            <person name="Goodisman M.A."/>
            <person name="Liberles D.A."/>
            <person name="Roe R.M."/>
            <person name="Vargo E.L."/>
            <person name="Vilcinskas A."/>
            <person name="Wang J."/>
            <person name="Bornberg-Bauer E."/>
            <person name="Korb J."/>
            <person name="Zhang G."/>
            <person name="Liebig J."/>
        </authorList>
    </citation>
    <scope>NUCLEOTIDE SEQUENCE [LARGE SCALE GENOMIC DNA]</scope>
    <source>
        <tissue evidence="2">Whole organism</tissue>
    </source>
</reference>
<organism evidence="2 3">
    <name type="scientific">Zootermopsis nevadensis</name>
    <name type="common">Dampwood termite</name>
    <dbReference type="NCBI Taxonomy" id="136037"/>
    <lineage>
        <taxon>Eukaryota</taxon>
        <taxon>Metazoa</taxon>
        <taxon>Ecdysozoa</taxon>
        <taxon>Arthropoda</taxon>
        <taxon>Hexapoda</taxon>
        <taxon>Insecta</taxon>
        <taxon>Pterygota</taxon>
        <taxon>Neoptera</taxon>
        <taxon>Polyneoptera</taxon>
        <taxon>Dictyoptera</taxon>
        <taxon>Blattodea</taxon>
        <taxon>Blattoidea</taxon>
        <taxon>Termitoidae</taxon>
        <taxon>Termopsidae</taxon>
        <taxon>Zootermopsis</taxon>
    </lineage>
</organism>